<comment type="caution">
    <text evidence="2">The sequence shown here is derived from an EMBL/GenBank/DDBJ whole genome shotgun (WGS) entry which is preliminary data.</text>
</comment>
<protein>
    <submittedName>
        <fullName evidence="2">Uncharacterized protein</fullName>
    </submittedName>
</protein>
<name>A0A2V4TSF1_9BURK</name>
<dbReference type="RefSeq" id="WP_110855981.1">
    <property type="nucleotide sequence ID" value="NZ_QJSQ01000015.1"/>
</dbReference>
<dbReference type="EMBL" id="QJSQ01000015">
    <property type="protein sequence ID" value="PYE21342.1"/>
    <property type="molecule type" value="Genomic_DNA"/>
</dbReference>
<evidence type="ECO:0000313" key="2">
    <source>
        <dbReference type="EMBL" id="PYE21342.1"/>
    </source>
</evidence>
<organism evidence="2 3">
    <name type="scientific">Paraburkholderia silvatlantica</name>
    <dbReference type="NCBI Taxonomy" id="321895"/>
    <lineage>
        <taxon>Bacteria</taxon>
        <taxon>Pseudomonadati</taxon>
        <taxon>Pseudomonadota</taxon>
        <taxon>Betaproteobacteria</taxon>
        <taxon>Burkholderiales</taxon>
        <taxon>Burkholderiaceae</taxon>
        <taxon>Paraburkholderia</taxon>
    </lineage>
</organism>
<reference evidence="2 3" key="1">
    <citation type="submission" date="2018-06" db="EMBL/GenBank/DDBJ databases">
        <title>Genomic Encyclopedia of Type Strains, Phase IV (KMG-V): Genome sequencing to study the core and pangenomes of soil and plant-associated prokaryotes.</title>
        <authorList>
            <person name="Whitman W."/>
        </authorList>
    </citation>
    <scope>NUCLEOTIDE SEQUENCE [LARGE SCALE GENOMIC DNA]</scope>
    <source>
        <strain evidence="2 3">SRCL-318</strain>
    </source>
</reference>
<dbReference type="AlphaFoldDB" id="A0A2V4TSF1"/>
<proteinExistence type="predicted"/>
<feature type="compositionally biased region" description="Low complexity" evidence="1">
    <location>
        <begin position="25"/>
        <end position="34"/>
    </location>
</feature>
<accession>A0A2V4TSF1</accession>
<evidence type="ECO:0000313" key="3">
    <source>
        <dbReference type="Proteomes" id="UP000247772"/>
    </source>
</evidence>
<feature type="region of interest" description="Disordered" evidence="1">
    <location>
        <begin position="1"/>
        <end position="59"/>
    </location>
</feature>
<feature type="compositionally biased region" description="Polar residues" evidence="1">
    <location>
        <begin position="1"/>
        <end position="14"/>
    </location>
</feature>
<gene>
    <name evidence="2" type="ORF">C7410_115185</name>
</gene>
<sequence length="59" mass="5995">MSISKSSNESNMKSATGMAHEARTGKAGAFHGGKPPAGPKKEPCLTNGVPSLPNRGTSK</sequence>
<dbReference type="Proteomes" id="UP000247772">
    <property type="component" value="Unassembled WGS sequence"/>
</dbReference>
<evidence type="ECO:0000256" key="1">
    <source>
        <dbReference type="SAM" id="MobiDB-lite"/>
    </source>
</evidence>